<feature type="binding site" evidence="10">
    <location>
        <position position="217"/>
    </location>
    <ligand>
        <name>substrate</name>
    </ligand>
</feature>
<evidence type="ECO:0000256" key="8">
    <source>
        <dbReference type="PIRNR" id="PIRNR000124"/>
    </source>
</evidence>
<dbReference type="EC" id="1.1.1.22" evidence="3 8"/>
<evidence type="ECO:0000256" key="7">
    <source>
        <dbReference type="ARBA" id="ARBA00047473"/>
    </source>
</evidence>
<evidence type="ECO:0000256" key="3">
    <source>
        <dbReference type="ARBA" id="ARBA00012954"/>
    </source>
</evidence>
<feature type="domain" description="UDP-glucose/GDP-mannose dehydrogenase C-terminal" evidence="12">
    <location>
        <begin position="327"/>
        <end position="428"/>
    </location>
</feature>
<dbReference type="GO" id="GO:0000271">
    <property type="term" value="P:polysaccharide biosynthetic process"/>
    <property type="evidence" value="ECO:0007669"/>
    <property type="project" value="InterPro"/>
</dbReference>
<feature type="binding site" evidence="10">
    <location>
        <position position="334"/>
    </location>
    <ligand>
        <name>substrate</name>
    </ligand>
</feature>
<organism evidence="13 14">
    <name type="scientific">Phreatobacter oligotrophus</name>
    <dbReference type="NCBI Taxonomy" id="1122261"/>
    <lineage>
        <taxon>Bacteria</taxon>
        <taxon>Pseudomonadati</taxon>
        <taxon>Pseudomonadota</taxon>
        <taxon>Alphaproteobacteria</taxon>
        <taxon>Hyphomicrobiales</taxon>
        <taxon>Phreatobacteraceae</taxon>
        <taxon>Phreatobacter</taxon>
    </lineage>
</organism>
<keyword evidence="14" id="KW-1185">Reference proteome</keyword>
<dbReference type="Pfam" id="PF03720">
    <property type="entry name" value="UDPG_MGDP_dh_C"/>
    <property type="match status" value="1"/>
</dbReference>
<dbReference type="Proteomes" id="UP000241808">
    <property type="component" value="Unassembled WGS sequence"/>
</dbReference>
<dbReference type="InterPro" id="IPR008927">
    <property type="entry name" value="6-PGluconate_DH-like_C_sf"/>
</dbReference>
<gene>
    <name evidence="13" type="ORF">C8P69_10814</name>
</gene>
<feature type="active site" description="Nucleophile" evidence="9">
    <location>
        <position position="273"/>
    </location>
</feature>
<dbReference type="SUPFAM" id="SSF48179">
    <property type="entry name" value="6-phosphogluconate dehydrogenase C-terminal domain-like"/>
    <property type="match status" value="1"/>
</dbReference>
<dbReference type="InterPro" id="IPR001732">
    <property type="entry name" value="UDP-Glc/GDP-Man_DH_N"/>
</dbReference>
<keyword evidence="5 8" id="KW-0560">Oxidoreductase</keyword>
<evidence type="ECO:0000256" key="11">
    <source>
        <dbReference type="PIRSR" id="PIRSR500134-3"/>
    </source>
</evidence>
<feature type="binding site" evidence="11">
    <location>
        <position position="132"/>
    </location>
    <ligand>
        <name>NAD(+)</name>
        <dbReference type="ChEBI" id="CHEBI:57540"/>
    </ligand>
</feature>
<dbReference type="UniPathway" id="UPA00038">
    <property type="reaction ID" value="UER00491"/>
</dbReference>
<feature type="binding site" evidence="11">
    <location>
        <position position="45"/>
    </location>
    <ligand>
        <name>NAD(+)</name>
        <dbReference type="ChEBI" id="CHEBI:57540"/>
    </ligand>
</feature>
<dbReference type="PROSITE" id="PS51257">
    <property type="entry name" value="PROKAR_LIPOPROTEIN"/>
    <property type="match status" value="1"/>
</dbReference>
<feature type="binding site" evidence="11">
    <location>
        <position position="96"/>
    </location>
    <ligand>
        <name>NAD(+)</name>
        <dbReference type="ChEBI" id="CHEBI:57540"/>
    </ligand>
</feature>
<reference evidence="13 14" key="1">
    <citation type="submission" date="2018-04" db="EMBL/GenBank/DDBJ databases">
        <title>Genomic Encyclopedia of Archaeal and Bacterial Type Strains, Phase II (KMG-II): from individual species to whole genera.</title>
        <authorList>
            <person name="Goeker M."/>
        </authorList>
    </citation>
    <scope>NUCLEOTIDE SEQUENCE [LARGE SCALE GENOMIC DNA]</scope>
    <source>
        <strain evidence="13 14">DSM 25521</strain>
    </source>
</reference>
<evidence type="ECO:0000256" key="10">
    <source>
        <dbReference type="PIRSR" id="PIRSR500134-2"/>
    </source>
</evidence>
<dbReference type="InterPro" id="IPR036220">
    <property type="entry name" value="UDP-Glc/GDP-Man_DH_C_sf"/>
</dbReference>
<dbReference type="PRINTS" id="PR00411">
    <property type="entry name" value="PNDRDTASEI"/>
</dbReference>
<dbReference type="Gene3D" id="3.40.50.720">
    <property type="entry name" value="NAD(P)-binding Rossmann-like Domain"/>
    <property type="match status" value="2"/>
</dbReference>
<evidence type="ECO:0000256" key="1">
    <source>
        <dbReference type="ARBA" id="ARBA00004701"/>
    </source>
</evidence>
<dbReference type="AlphaFoldDB" id="A0A2T4YZ40"/>
<dbReference type="InterPro" id="IPR028357">
    <property type="entry name" value="UDPglc_DH_bac"/>
</dbReference>
<evidence type="ECO:0000256" key="4">
    <source>
        <dbReference type="ARBA" id="ARBA00015132"/>
    </source>
</evidence>
<comment type="caution">
    <text evidence="13">The sequence shown here is derived from an EMBL/GenBank/DDBJ whole genome shotgun (WGS) entry which is preliminary data.</text>
</comment>
<evidence type="ECO:0000256" key="5">
    <source>
        <dbReference type="ARBA" id="ARBA00023002"/>
    </source>
</evidence>
<dbReference type="InterPro" id="IPR036291">
    <property type="entry name" value="NAD(P)-bd_dom_sf"/>
</dbReference>
<protein>
    <recommendedName>
        <fullName evidence="4 8">UDP-glucose 6-dehydrogenase</fullName>
        <ecNumber evidence="3 8">1.1.1.22</ecNumber>
    </recommendedName>
</protein>
<dbReference type="GO" id="GO:0006065">
    <property type="term" value="P:UDP-glucuronate biosynthetic process"/>
    <property type="evidence" value="ECO:0007669"/>
    <property type="project" value="UniProtKB-UniPathway"/>
</dbReference>
<evidence type="ECO:0000313" key="14">
    <source>
        <dbReference type="Proteomes" id="UP000241808"/>
    </source>
</evidence>
<dbReference type="PIRSF" id="PIRSF000124">
    <property type="entry name" value="UDPglc_GDPman_dh"/>
    <property type="match status" value="1"/>
</dbReference>
<dbReference type="GO" id="GO:0003979">
    <property type="term" value="F:UDP-glucose 6-dehydrogenase activity"/>
    <property type="evidence" value="ECO:0007669"/>
    <property type="project" value="UniProtKB-EC"/>
</dbReference>
<dbReference type="NCBIfam" id="TIGR03026">
    <property type="entry name" value="NDP-sugDHase"/>
    <property type="match status" value="1"/>
</dbReference>
<feature type="binding site" evidence="11">
    <location>
        <position position="40"/>
    </location>
    <ligand>
        <name>NAD(+)</name>
        <dbReference type="ChEBI" id="CHEBI:57540"/>
    </ligand>
</feature>
<dbReference type="PANTHER" id="PTHR43750:SF3">
    <property type="entry name" value="UDP-GLUCOSE 6-DEHYDROGENASE TUAD"/>
    <property type="match status" value="1"/>
</dbReference>
<dbReference type="SUPFAM" id="SSF51735">
    <property type="entry name" value="NAD(P)-binding Rossmann-fold domains"/>
    <property type="match status" value="1"/>
</dbReference>
<dbReference type="GO" id="GO:0051287">
    <property type="term" value="F:NAD binding"/>
    <property type="evidence" value="ECO:0007669"/>
    <property type="project" value="InterPro"/>
</dbReference>
<dbReference type="EMBL" id="PZZL01000008">
    <property type="protein sequence ID" value="PTM52215.1"/>
    <property type="molecule type" value="Genomic_DNA"/>
</dbReference>
<dbReference type="InterPro" id="IPR014027">
    <property type="entry name" value="UDP-Glc/GDP-Man_DH_C"/>
</dbReference>
<accession>A0A2T4YZ40</accession>
<name>A0A2T4YZ40_9HYPH</name>
<proteinExistence type="inferred from homology"/>
<evidence type="ECO:0000259" key="12">
    <source>
        <dbReference type="SMART" id="SM00984"/>
    </source>
</evidence>
<comment type="pathway">
    <text evidence="1">Nucleotide-sugar biosynthesis; UDP-alpha-D-glucuronate biosynthesis; UDP-alpha-D-glucuronate from UDP-alpha-D-glucose: step 1/1.</text>
</comment>
<feature type="binding site" evidence="10">
    <location>
        <begin position="162"/>
        <end position="165"/>
    </location>
    <ligand>
        <name>substrate</name>
    </ligand>
</feature>
<sequence>MPHADKGQTTLRIVVVGAGYVGLVSGACLAALGHEVTVVDRDVARVAALRDGIIPIHEPGLDVLVAAQAAAGRLAFSTELSASVPGAEAVFLCVGTPPRPEDGHADMRHVMEAAAEVGRSLDGFTAIVVKSTVPVGTGEEIEARLQALGRPAAFAVVSNPEFLREGAAIDDFMRPDRIVVGTQDARALALMEAIYRPLTEAGAPLVATSRRGAEMIKYAANCFLALKITYINEIANLCEEVGADVEDVARGIGLDPRIGERFLKAGPGFGGSCFPKDMLALMKTAQDHGVPLRSVETAVAVNDARKGEMVRKIIRAAGGSVAGKTIAILGLTFKAGTDDMRSAASLVILPQLMRHGARLRAHDPAGMAQAAPLLPGVAMAPSAMDALAGADLAVILTEWPDFAALDWRAAAATMAAPVLVDLRNLLDPAHARACGLAYHSIGRPLRDAAPAAATPLAAE</sequence>
<dbReference type="SMART" id="SM00984">
    <property type="entry name" value="UDPG_MGDP_dh_C"/>
    <property type="match status" value="1"/>
</dbReference>
<dbReference type="Pfam" id="PF03721">
    <property type="entry name" value="UDPG_MGDP_dh_N"/>
    <property type="match status" value="1"/>
</dbReference>
<evidence type="ECO:0000256" key="2">
    <source>
        <dbReference type="ARBA" id="ARBA00006601"/>
    </source>
</evidence>
<feature type="binding site" evidence="11">
    <location>
        <position position="165"/>
    </location>
    <ligand>
        <name>NAD(+)</name>
        <dbReference type="ChEBI" id="CHEBI:57540"/>
    </ligand>
</feature>
<comment type="similarity">
    <text evidence="2 8">Belongs to the UDP-glucose/GDP-mannose dehydrogenase family.</text>
</comment>
<feature type="binding site" evidence="10">
    <location>
        <begin position="262"/>
        <end position="266"/>
    </location>
    <ligand>
        <name>substrate</name>
    </ligand>
</feature>
<feature type="binding site" evidence="10">
    <location>
        <position position="270"/>
    </location>
    <ligand>
        <name>substrate</name>
    </ligand>
</feature>
<dbReference type="Gene3D" id="1.20.5.100">
    <property type="entry name" value="Cytochrome c1, transmembrane anchor, C-terminal"/>
    <property type="match status" value="1"/>
</dbReference>
<evidence type="ECO:0000313" key="13">
    <source>
        <dbReference type="EMBL" id="PTM52215.1"/>
    </source>
</evidence>
<comment type="catalytic activity">
    <reaction evidence="7 8">
        <text>UDP-alpha-D-glucose + 2 NAD(+) + H2O = UDP-alpha-D-glucuronate + 2 NADH + 3 H(+)</text>
        <dbReference type="Rhea" id="RHEA:23596"/>
        <dbReference type="ChEBI" id="CHEBI:15377"/>
        <dbReference type="ChEBI" id="CHEBI:15378"/>
        <dbReference type="ChEBI" id="CHEBI:57540"/>
        <dbReference type="ChEBI" id="CHEBI:57945"/>
        <dbReference type="ChEBI" id="CHEBI:58052"/>
        <dbReference type="ChEBI" id="CHEBI:58885"/>
        <dbReference type="EC" id="1.1.1.22"/>
    </reaction>
</comment>
<feature type="binding site" evidence="11">
    <location>
        <position position="341"/>
    </location>
    <ligand>
        <name>NAD(+)</name>
        <dbReference type="ChEBI" id="CHEBI:57540"/>
    </ligand>
</feature>
<keyword evidence="6 8" id="KW-0520">NAD</keyword>
<feature type="binding site" evidence="11">
    <location>
        <position position="276"/>
    </location>
    <ligand>
        <name>NAD(+)</name>
        <dbReference type="ChEBI" id="CHEBI:57540"/>
    </ligand>
</feature>
<dbReference type="InterPro" id="IPR017476">
    <property type="entry name" value="UDP-Glc/GDP-Man"/>
</dbReference>
<dbReference type="Pfam" id="PF00984">
    <property type="entry name" value="UDPG_MGDP_dh"/>
    <property type="match status" value="1"/>
</dbReference>
<dbReference type="PANTHER" id="PTHR43750">
    <property type="entry name" value="UDP-GLUCOSE 6-DEHYDROGENASE TUAD"/>
    <property type="match status" value="1"/>
</dbReference>
<dbReference type="PIRSF" id="PIRSF500134">
    <property type="entry name" value="UDPglc_DH_bac"/>
    <property type="match status" value="1"/>
</dbReference>
<evidence type="ECO:0000256" key="6">
    <source>
        <dbReference type="ARBA" id="ARBA00023027"/>
    </source>
</evidence>
<evidence type="ECO:0000256" key="9">
    <source>
        <dbReference type="PIRSR" id="PIRSR500134-1"/>
    </source>
</evidence>
<dbReference type="InterPro" id="IPR014026">
    <property type="entry name" value="UDP-Glc/GDP-Man_DH_dimer"/>
</dbReference>
<dbReference type="SUPFAM" id="SSF52413">
    <property type="entry name" value="UDP-glucose/GDP-mannose dehydrogenase C-terminal domain"/>
    <property type="match status" value="1"/>
</dbReference>